<accession>A0A6A5W836</accession>
<dbReference type="Proteomes" id="UP000799779">
    <property type="component" value="Unassembled WGS sequence"/>
</dbReference>
<protein>
    <submittedName>
        <fullName evidence="1">Uncharacterized protein</fullName>
    </submittedName>
</protein>
<organism evidence="1 2">
    <name type="scientific">Amniculicola lignicola CBS 123094</name>
    <dbReference type="NCBI Taxonomy" id="1392246"/>
    <lineage>
        <taxon>Eukaryota</taxon>
        <taxon>Fungi</taxon>
        <taxon>Dikarya</taxon>
        <taxon>Ascomycota</taxon>
        <taxon>Pezizomycotina</taxon>
        <taxon>Dothideomycetes</taxon>
        <taxon>Pleosporomycetidae</taxon>
        <taxon>Pleosporales</taxon>
        <taxon>Amniculicolaceae</taxon>
        <taxon>Amniculicola</taxon>
    </lineage>
</organism>
<dbReference type="EMBL" id="ML977619">
    <property type="protein sequence ID" value="KAF1996919.1"/>
    <property type="molecule type" value="Genomic_DNA"/>
</dbReference>
<reference evidence="1" key="1">
    <citation type="journal article" date="2020" name="Stud. Mycol.">
        <title>101 Dothideomycetes genomes: a test case for predicting lifestyles and emergence of pathogens.</title>
        <authorList>
            <person name="Haridas S."/>
            <person name="Albert R."/>
            <person name="Binder M."/>
            <person name="Bloem J."/>
            <person name="Labutti K."/>
            <person name="Salamov A."/>
            <person name="Andreopoulos B."/>
            <person name="Baker S."/>
            <person name="Barry K."/>
            <person name="Bills G."/>
            <person name="Bluhm B."/>
            <person name="Cannon C."/>
            <person name="Castanera R."/>
            <person name="Culley D."/>
            <person name="Daum C."/>
            <person name="Ezra D."/>
            <person name="Gonzalez J."/>
            <person name="Henrissat B."/>
            <person name="Kuo A."/>
            <person name="Liang C."/>
            <person name="Lipzen A."/>
            <person name="Lutzoni F."/>
            <person name="Magnuson J."/>
            <person name="Mondo S."/>
            <person name="Nolan M."/>
            <person name="Ohm R."/>
            <person name="Pangilinan J."/>
            <person name="Park H.-J."/>
            <person name="Ramirez L."/>
            <person name="Alfaro M."/>
            <person name="Sun H."/>
            <person name="Tritt A."/>
            <person name="Yoshinaga Y."/>
            <person name="Zwiers L.-H."/>
            <person name="Turgeon B."/>
            <person name="Goodwin S."/>
            <person name="Spatafora J."/>
            <person name="Crous P."/>
            <person name="Grigoriev I."/>
        </authorList>
    </citation>
    <scope>NUCLEOTIDE SEQUENCE</scope>
    <source>
        <strain evidence="1">CBS 123094</strain>
    </source>
</reference>
<sequence length="112" mass="12657">MPLRLESPTLDAQAASGLGKTQWDIFLKITRKEAETLYSAHPSITWTNLDAHVQWVSSARIIDALEEVQIPTGGITEDIIRWRMVKAINYIMVRPRPPAPTASLPYDPVRDF</sequence>
<proteinExistence type="predicted"/>
<gene>
    <name evidence="1" type="ORF">P154DRAFT_565725</name>
</gene>
<dbReference type="OrthoDB" id="3799196at2759"/>
<evidence type="ECO:0000313" key="1">
    <source>
        <dbReference type="EMBL" id="KAF1996919.1"/>
    </source>
</evidence>
<keyword evidence="2" id="KW-1185">Reference proteome</keyword>
<name>A0A6A5W836_9PLEO</name>
<evidence type="ECO:0000313" key="2">
    <source>
        <dbReference type="Proteomes" id="UP000799779"/>
    </source>
</evidence>
<dbReference type="AlphaFoldDB" id="A0A6A5W836"/>